<dbReference type="SUPFAM" id="SSF49452">
    <property type="entry name" value="Starch-binding domain-like"/>
    <property type="match status" value="1"/>
</dbReference>
<evidence type="ECO:0000256" key="1">
    <source>
        <dbReference type="SAM" id="SignalP"/>
    </source>
</evidence>
<keyword evidence="4" id="KW-1185">Reference proteome</keyword>
<sequence length="783" mass="85034">MKAFVSCLLLLLALTAAGQQPTATVSGRVVDAKGQAVPFASVLLRQLADSVVVQATQASEAGRYQLAGVPAGRYRVVVSAVGYGGGRSAVVEVAGRAVAVPDVRLAAAALALKEVLVVGQKPLLEMTAGKLVVNVAGSLTAGTTALEVLEKVPGLLVLNNRLSLAGQEGVLIQIDGRTTQYMDVVSVLKDFPSSTIERIEVLTQPGATHDAAGTAGIINIILKKNTNLGINGTLTTNAAYGRFAKTGILLDLNHRAGALNVFGTTSYNYRHTYEQLNTGRLDTTAGIRYAQQSYQPRMAHVPTFRVGADYSLPHRQTLGVLVNGYLNRTQLNAQSSTEASNGVNVLTANDTRRRTESYPANLNYKVLLDTLGRELTADVDYSRYAAGSLGLLTNLVRTGDTEQQQTLRNDQQTRIGLASAKVDYRQPLTATTTLLLGAKLSRADIESQLDLTGGAADRADRFGYTESIRAGYVQAEGTQLGVTWQAGLRGEYTVAEGRAATSIRRRYGQLFPSVSLDKPLTKVLGANLAYSRRIGRPSYQDLNPNLVYLDPYTSQRGNPLLTPQFTGTYKLALTYQKQPFFVLGYSRTRDAISLVTATEDSAIYSTSANLDNLRSYNATLNLPLTYRKLLTGYAGVTVFYNEYLSSYLGSTYRAGRTAATFYGQANVQLPQNVKLEASGFYQTAGINGLINFRGFGSLNLGLQKTLWQDRATLRLGLNDVLFSNRQRGTVRYQDLDVQFRSYGESRQARLSLSWKLGNQQLQAARKRSTGLEEERGRVKTDKE</sequence>
<dbReference type="Gene3D" id="2.60.40.1120">
    <property type="entry name" value="Carboxypeptidase-like, regulatory domain"/>
    <property type="match status" value="1"/>
</dbReference>
<organism evidence="3 4">
    <name type="scientific">Hymenobacter yonginensis</name>
    <dbReference type="NCBI Taxonomy" id="748197"/>
    <lineage>
        <taxon>Bacteria</taxon>
        <taxon>Pseudomonadati</taxon>
        <taxon>Bacteroidota</taxon>
        <taxon>Cytophagia</taxon>
        <taxon>Cytophagales</taxon>
        <taxon>Hymenobacteraceae</taxon>
        <taxon>Hymenobacter</taxon>
    </lineage>
</organism>
<proteinExistence type="predicted"/>
<dbReference type="Proteomes" id="UP001211872">
    <property type="component" value="Chromosome"/>
</dbReference>
<dbReference type="InterPro" id="IPR041700">
    <property type="entry name" value="OMP_b-brl_3"/>
</dbReference>
<dbReference type="InterPro" id="IPR037066">
    <property type="entry name" value="Plug_dom_sf"/>
</dbReference>
<reference evidence="3 4" key="1">
    <citation type="journal article" date="2011" name="Int. J. Syst. Evol. Microbiol.">
        <title>Hymenobacter yonginensis sp. nov., isolated from a mesotrophic artificial lake.</title>
        <authorList>
            <person name="Joung Y."/>
            <person name="Cho S.H."/>
            <person name="Kim H."/>
            <person name="Kim S.B."/>
            <person name="Joh K."/>
        </authorList>
    </citation>
    <scope>NUCLEOTIDE SEQUENCE [LARGE SCALE GENOMIC DNA]</scope>
    <source>
        <strain evidence="3 4">KCTC 22745</strain>
    </source>
</reference>
<dbReference type="SUPFAM" id="SSF56935">
    <property type="entry name" value="Porins"/>
    <property type="match status" value="1"/>
</dbReference>
<evidence type="ECO:0000313" key="4">
    <source>
        <dbReference type="Proteomes" id="UP001211872"/>
    </source>
</evidence>
<dbReference type="EMBL" id="CP115396">
    <property type="protein sequence ID" value="WBO83487.1"/>
    <property type="molecule type" value="Genomic_DNA"/>
</dbReference>
<dbReference type="Pfam" id="PF13620">
    <property type="entry name" value="CarboxypepD_reg"/>
    <property type="match status" value="1"/>
</dbReference>
<evidence type="ECO:0000259" key="2">
    <source>
        <dbReference type="Pfam" id="PF14905"/>
    </source>
</evidence>
<accession>A0ABY7PKD6</accession>
<feature type="signal peptide" evidence="1">
    <location>
        <begin position="1"/>
        <end position="18"/>
    </location>
</feature>
<dbReference type="InterPro" id="IPR013784">
    <property type="entry name" value="Carb-bd-like_fold"/>
</dbReference>
<evidence type="ECO:0000313" key="3">
    <source>
        <dbReference type="EMBL" id="WBO83487.1"/>
    </source>
</evidence>
<protein>
    <submittedName>
        <fullName evidence="3">TonB-dependent receptor</fullName>
    </submittedName>
</protein>
<dbReference type="PANTHER" id="PTHR40980:SF4">
    <property type="entry name" value="TONB-DEPENDENT RECEPTOR-LIKE BETA-BARREL DOMAIN-CONTAINING PROTEIN"/>
    <property type="match status" value="1"/>
</dbReference>
<dbReference type="RefSeq" id="WP_270125901.1">
    <property type="nucleotide sequence ID" value="NZ_CP115396.1"/>
</dbReference>
<dbReference type="Gene3D" id="2.170.130.10">
    <property type="entry name" value="TonB-dependent receptor, plug domain"/>
    <property type="match status" value="1"/>
</dbReference>
<gene>
    <name evidence="3" type="ORF">O9Z63_13970</name>
</gene>
<feature type="chain" id="PRO_5046762223" evidence="1">
    <location>
        <begin position="19"/>
        <end position="783"/>
    </location>
</feature>
<dbReference type="Pfam" id="PF14905">
    <property type="entry name" value="OMP_b-brl_3"/>
    <property type="match status" value="1"/>
</dbReference>
<dbReference type="PANTHER" id="PTHR40980">
    <property type="entry name" value="PLUG DOMAIN-CONTAINING PROTEIN"/>
    <property type="match status" value="1"/>
</dbReference>
<keyword evidence="1" id="KW-0732">Signal</keyword>
<keyword evidence="3" id="KW-0675">Receptor</keyword>
<name>A0ABY7PKD6_9BACT</name>
<feature type="domain" description="Outer membrane protein beta-barrel" evidence="2">
    <location>
        <begin position="368"/>
        <end position="754"/>
    </location>
</feature>